<dbReference type="InterPro" id="IPR013087">
    <property type="entry name" value="Znf_C2H2_type"/>
</dbReference>
<dbReference type="InterPro" id="IPR052797">
    <property type="entry name" value="RegFact_GeneExpr_CellDeath"/>
</dbReference>
<dbReference type="Proteomes" id="UP000504606">
    <property type="component" value="Unplaced"/>
</dbReference>
<feature type="region of interest" description="Disordered" evidence="2">
    <location>
        <begin position="42"/>
        <end position="76"/>
    </location>
</feature>
<accession>A0A9C6X4I7</accession>
<dbReference type="PANTHER" id="PTHR33936:SF25">
    <property type="entry name" value="C2H2-TYPE DOMAIN-CONTAINING PROTEIN"/>
    <property type="match status" value="1"/>
</dbReference>
<evidence type="ECO:0000256" key="1">
    <source>
        <dbReference type="PROSITE-ProRule" id="PRU00042"/>
    </source>
</evidence>
<reference evidence="5" key="1">
    <citation type="submission" date="2025-08" db="UniProtKB">
        <authorList>
            <consortium name="RefSeq"/>
        </authorList>
    </citation>
    <scope>IDENTIFICATION</scope>
    <source>
        <tissue evidence="5">Whole organism</tissue>
    </source>
</reference>
<keyword evidence="1" id="KW-0479">Metal-binding</keyword>
<dbReference type="GeneID" id="113209736"/>
<sequence>MKSPRKVKFIPQSPLTLRSQNRKVEGTTIRVTKVLNNAAKQKDFQAKSTTEKKGMKKGALADDETTSGHPSLSLGGAESLNEQLSSVNTTSSFCVKNDNSGQVVQDHVISDSREAQANNVKLEAQFVDSDESISTSSTLTCSNCSQQFLKEETLSEHSKKCSSSTLEKKLMSCIFASCKETYTSKRSLMSHLRTAHGSKLAPSEKLEQEGSEKQAIPGKLIVPLKRTKEVYKCPSCNGHFRRTDNFERHYEKCSTSTLKKRRTPCVVSSCTETFSHKFAMVNHLKDVHSAKISPPQILTFQTETEYKLWKDDEESRTFSYFSSESGCKKYKVGSKGSRKYFYCQYDGPLRAHRKKGEPERLTSRKRKSGQVKTGMVCLARMVVTTLPDGSVHVEYHPTHNHKPDSSDCAHQPATSSVNDHIQNQIALRVPPTVIYESLQSVQYDGRNKERGKPVPRSIAVSKRAIQQRAIKFRKTMRLHEEDSISTCLLVERLRQEEYDPIVIYKPPGKPIVGGPPGINCLPEDIDSLFMLGLQTKEQKCLMLEGCKKVLIVDTARYVTQFENSKLLNFIVINENNRGVAVAHFITNYMTADVIGYFVEALRLKFEEDGQTLKINCVMSGDDPLLIKGIQQGMGLTLPHILCLWNVDRALQDALQKKVVTSVKDQQYINLPDLKDQIYSDLMGLVNCNDKLQFEELAALFKDKYISDAPKFVNYFEKNYMNTPEKWAKCHRENLGDCNIDSISFAEFFQNRLKTGFSQRVSHIRVDDLVNHLLDIEKYDKTARQREANDRISATTEEVEERHNNSLLMPDDSIGEKSSKLWLVNSSKNDEVYKIECLWEICQKNDCCDKCPSASCSGLCSHLYHCTCPDTVPLCKHIHKLHSLLTQNSCQPEEEMSSELFQIGNDDSVDSSDVEDCYSNLHNGLATLCGIVEKRQVPSHLLETCVATITSLIEKCQVLQKNQPVLDFVELSPEKNVSVPDVQLLPLKEGKNDREDGNDANVMSAAKSVKIYSGNNDNLLVLKSENNNDESSEDVDDPAYVTIDNPIDPLETLLCIGDININLLHVKSLDLDLNEEEARTYKIVSPSFRVGWMLPDIVNAFLSILSSSNDKTYFLSTDSVLSLFHGDLLPHLFNNEMPEKNIFIFPLSLSENHWAILVLFADKAEMRCLDPIMGKLTPDLIKLVHSVNSIMKIVRPDISRWSLRFISHLNQTDAVNSGVHICWFAHEAILQYEKHSPLSDIREYRKFICDTICGHCLDYSQNDDTCALCRKEFLNIATISCCKCGRSFHCECISIPLDSSDFVCPLRQ</sequence>
<dbReference type="InterPro" id="IPR038765">
    <property type="entry name" value="Papain-like_cys_pep_sf"/>
</dbReference>
<organism evidence="4 5">
    <name type="scientific">Frankliniella occidentalis</name>
    <name type="common">Western flower thrips</name>
    <name type="synonym">Euthrips occidentalis</name>
    <dbReference type="NCBI Taxonomy" id="133901"/>
    <lineage>
        <taxon>Eukaryota</taxon>
        <taxon>Metazoa</taxon>
        <taxon>Ecdysozoa</taxon>
        <taxon>Arthropoda</taxon>
        <taxon>Hexapoda</taxon>
        <taxon>Insecta</taxon>
        <taxon>Pterygota</taxon>
        <taxon>Neoptera</taxon>
        <taxon>Paraneoptera</taxon>
        <taxon>Thysanoptera</taxon>
        <taxon>Terebrantia</taxon>
        <taxon>Thripoidea</taxon>
        <taxon>Thripidae</taxon>
        <taxon>Frankliniella</taxon>
    </lineage>
</organism>
<dbReference type="RefSeq" id="XP_052128979.1">
    <property type="nucleotide sequence ID" value="XM_052273019.1"/>
</dbReference>
<dbReference type="SUPFAM" id="SSF54001">
    <property type="entry name" value="Cysteine proteinases"/>
    <property type="match status" value="1"/>
</dbReference>
<dbReference type="Gene3D" id="3.40.395.10">
    <property type="entry name" value="Adenoviral Proteinase, Chain A"/>
    <property type="match status" value="1"/>
</dbReference>
<dbReference type="OrthoDB" id="10031901at2759"/>
<dbReference type="PANTHER" id="PTHR33936">
    <property type="entry name" value="PROTEIN CBG17840"/>
    <property type="match status" value="1"/>
</dbReference>
<keyword evidence="4" id="KW-1185">Reference proteome</keyword>
<evidence type="ECO:0000313" key="5">
    <source>
        <dbReference type="RefSeq" id="XP_052128979.1"/>
    </source>
</evidence>
<dbReference type="KEGG" id="foc:113209736"/>
<evidence type="ECO:0000256" key="2">
    <source>
        <dbReference type="SAM" id="MobiDB-lite"/>
    </source>
</evidence>
<gene>
    <name evidence="5" type="primary">LOC113209736</name>
</gene>
<dbReference type="PROSITE" id="PS00028">
    <property type="entry name" value="ZINC_FINGER_C2H2_1"/>
    <property type="match status" value="2"/>
</dbReference>
<dbReference type="CDD" id="cd16448">
    <property type="entry name" value="RING-H2"/>
    <property type="match status" value="1"/>
</dbReference>
<name>A0A9C6X4I7_FRAOC</name>
<feature type="domain" description="C2H2-type" evidence="3">
    <location>
        <begin position="231"/>
        <end position="261"/>
    </location>
</feature>
<feature type="region of interest" description="Disordered" evidence="2">
    <location>
        <begin position="786"/>
        <end position="809"/>
    </location>
</feature>
<feature type="domain" description="C2H2-type" evidence="3">
    <location>
        <begin position="263"/>
        <end position="293"/>
    </location>
</feature>
<dbReference type="SMART" id="SM00355">
    <property type="entry name" value="ZnF_C2H2"/>
    <property type="match status" value="4"/>
</dbReference>
<dbReference type="Gene3D" id="3.30.160.60">
    <property type="entry name" value="Classic Zinc Finger"/>
    <property type="match status" value="2"/>
</dbReference>
<keyword evidence="1" id="KW-0863">Zinc-finger</keyword>
<proteinExistence type="predicted"/>
<evidence type="ECO:0000313" key="4">
    <source>
        <dbReference type="Proteomes" id="UP000504606"/>
    </source>
</evidence>
<evidence type="ECO:0000259" key="3">
    <source>
        <dbReference type="PROSITE" id="PS50157"/>
    </source>
</evidence>
<dbReference type="PROSITE" id="PS50157">
    <property type="entry name" value="ZINC_FINGER_C2H2_2"/>
    <property type="match status" value="3"/>
</dbReference>
<dbReference type="GO" id="GO:0008270">
    <property type="term" value="F:zinc ion binding"/>
    <property type="evidence" value="ECO:0007669"/>
    <property type="project" value="UniProtKB-KW"/>
</dbReference>
<feature type="domain" description="C2H2-type" evidence="3">
    <location>
        <begin position="139"/>
        <end position="169"/>
    </location>
</feature>
<protein>
    <submittedName>
        <fullName evidence="5">Uncharacterized protein LOC113209736</fullName>
    </submittedName>
</protein>
<feature type="compositionally biased region" description="Basic and acidic residues" evidence="2">
    <location>
        <begin position="42"/>
        <end position="53"/>
    </location>
</feature>
<keyword evidence="1" id="KW-0862">Zinc</keyword>